<dbReference type="GO" id="GO:0004806">
    <property type="term" value="F:triacylglycerol lipase activity"/>
    <property type="evidence" value="ECO:0007669"/>
    <property type="project" value="TreeGrafter"/>
</dbReference>
<protein>
    <recommendedName>
        <fullName evidence="4">SGNH hydrolase-type esterase domain-containing protein</fullName>
    </recommendedName>
</protein>
<dbReference type="InterPro" id="IPR036514">
    <property type="entry name" value="SGNH_hydro_sf"/>
</dbReference>
<dbReference type="EMBL" id="CP051139">
    <property type="protein sequence ID" value="QIW96502.1"/>
    <property type="molecule type" value="Genomic_DNA"/>
</dbReference>
<dbReference type="OrthoDB" id="21678at2759"/>
<dbReference type="Gene3D" id="3.40.50.1110">
    <property type="entry name" value="SGNH hydrolase"/>
    <property type="match status" value="1"/>
</dbReference>
<proteinExistence type="predicted"/>
<reference evidence="2 3" key="1">
    <citation type="journal article" date="2016" name="Sci. Rep.">
        <title>Peltaster fructicola genome reveals evolution from an invasive phytopathogen to an ectophytic parasite.</title>
        <authorList>
            <person name="Xu C."/>
            <person name="Chen H."/>
            <person name="Gleason M.L."/>
            <person name="Xu J.R."/>
            <person name="Liu H."/>
            <person name="Zhang R."/>
            <person name="Sun G."/>
        </authorList>
    </citation>
    <scope>NUCLEOTIDE SEQUENCE [LARGE SCALE GENOMIC DNA]</scope>
    <source>
        <strain evidence="2 3">LNHT1506</strain>
    </source>
</reference>
<dbReference type="AlphaFoldDB" id="A0A6H0XP60"/>
<organism evidence="2 3">
    <name type="scientific">Peltaster fructicola</name>
    <dbReference type="NCBI Taxonomy" id="286661"/>
    <lineage>
        <taxon>Eukaryota</taxon>
        <taxon>Fungi</taxon>
        <taxon>Dikarya</taxon>
        <taxon>Ascomycota</taxon>
        <taxon>Pezizomycotina</taxon>
        <taxon>Dothideomycetes</taxon>
        <taxon>Dothideomycetes incertae sedis</taxon>
        <taxon>Peltaster</taxon>
    </lineage>
</organism>
<dbReference type="SUPFAM" id="SSF52266">
    <property type="entry name" value="SGNH hydrolase"/>
    <property type="match status" value="1"/>
</dbReference>
<name>A0A6H0XP60_9PEZI</name>
<dbReference type="Proteomes" id="UP000503462">
    <property type="component" value="Chromosome 1"/>
</dbReference>
<gene>
    <name evidence="2" type="ORF">AMS68_002020</name>
</gene>
<sequence length="301" mass="32294">MLSLQGISIFIAIVAAQSPNYCSSVEFLYRPSYSSYIALGDSYAAGLGSFERLRVCNSTESQASSICTSIANYIGIGCDKDEGSYAFQFASKHVTTGGFSYPACSGATTADVTKDQLVFVQSQELVTLQVGGDDNSAFSTVLKYCLVDAPQCADFINQTRANLTDVINNRIDGIMAAITTKVPATTTKVLVGYLQFFGQNVNCTIDIGPLSPGGEDVKLSPSLSNRMLVNGLVADANQRLKLAAVNRGFVYADGDAGFAGHRWCDVELPWFFIPTYNISGTDTDNKNYTELAIGHPTYDGQ</sequence>
<dbReference type="InterPro" id="IPR037460">
    <property type="entry name" value="SEST-like"/>
</dbReference>
<evidence type="ECO:0000256" key="1">
    <source>
        <dbReference type="SAM" id="SignalP"/>
    </source>
</evidence>
<feature type="signal peptide" evidence="1">
    <location>
        <begin position="1"/>
        <end position="16"/>
    </location>
</feature>
<dbReference type="PANTHER" id="PTHR37981:SF1">
    <property type="entry name" value="SGNH HYDROLASE-TYPE ESTERASE DOMAIN-CONTAINING PROTEIN"/>
    <property type="match status" value="1"/>
</dbReference>
<keyword evidence="1" id="KW-0732">Signal</keyword>
<dbReference type="PANTHER" id="PTHR37981">
    <property type="entry name" value="LIPASE 2"/>
    <property type="match status" value="1"/>
</dbReference>
<evidence type="ECO:0000313" key="2">
    <source>
        <dbReference type="EMBL" id="QIW96502.1"/>
    </source>
</evidence>
<accession>A0A6H0XP60</accession>
<dbReference type="GO" id="GO:0019433">
    <property type="term" value="P:triglyceride catabolic process"/>
    <property type="evidence" value="ECO:0007669"/>
    <property type="project" value="TreeGrafter"/>
</dbReference>
<evidence type="ECO:0008006" key="4">
    <source>
        <dbReference type="Google" id="ProtNLM"/>
    </source>
</evidence>
<evidence type="ECO:0000313" key="3">
    <source>
        <dbReference type="Proteomes" id="UP000503462"/>
    </source>
</evidence>
<feature type="chain" id="PRO_5026338486" description="SGNH hydrolase-type esterase domain-containing protein" evidence="1">
    <location>
        <begin position="17"/>
        <end position="301"/>
    </location>
</feature>
<keyword evidence="3" id="KW-1185">Reference proteome</keyword>